<evidence type="ECO:0000313" key="10">
    <source>
        <dbReference type="EMBL" id="KAF9932617.1"/>
    </source>
</evidence>
<dbReference type="GO" id="GO:0043021">
    <property type="term" value="F:ribonucleoprotein complex binding"/>
    <property type="evidence" value="ECO:0007669"/>
    <property type="project" value="UniProtKB-ARBA"/>
</dbReference>
<evidence type="ECO:0008006" key="12">
    <source>
        <dbReference type="Google" id="ProtNLM"/>
    </source>
</evidence>
<dbReference type="EMBL" id="JAAAHW010009993">
    <property type="protein sequence ID" value="KAF9932617.1"/>
    <property type="molecule type" value="Genomic_DNA"/>
</dbReference>
<sequence length="166" mass="18853">MGRLRRSRVHKGIRDVQRKYRTRAYMRDIDQIHNDIQPENTSKFEKPELDPDLPGMGQFYCIGCAKHHVSKESLSEHQKGKIHKKRIKLLKEVPYSQEEADAAAGLQKADSKVKKAKAEATMDVETNTQSFLVFVLSFVRSGSKRAIAGNTHIAEIINTSPCITYL</sequence>
<keyword evidence="6" id="KW-0863">Zinc-finger</keyword>
<keyword evidence="5" id="KW-0479">Metal-binding</keyword>
<protein>
    <recommendedName>
        <fullName evidence="12">C2H2-type domain-containing protein</fullName>
    </recommendedName>
</protein>
<comment type="subcellular location">
    <subcellularLocation>
        <location evidence="2">Cytoplasm</location>
    </subcellularLocation>
    <subcellularLocation>
        <location evidence="1">Nucleus</location>
    </subcellularLocation>
</comment>
<keyword evidence="11" id="KW-1185">Reference proteome</keyword>
<evidence type="ECO:0000256" key="2">
    <source>
        <dbReference type="ARBA" id="ARBA00004496"/>
    </source>
</evidence>
<dbReference type="Gene3D" id="3.30.160.60">
    <property type="entry name" value="Classic Zinc Finger"/>
    <property type="match status" value="1"/>
</dbReference>
<comment type="caution">
    <text evidence="10">The sequence shown here is derived from an EMBL/GenBank/DDBJ whole genome shotgun (WGS) entry which is preliminary data.</text>
</comment>
<reference evidence="10" key="1">
    <citation type="journal article" date="2020" name="Fungal Divers.">
        <title>Resolving the Mortierellaceae phylogeny through synthesis of multi-gene phylogenetics and phylogenomics.</title>
        <authorList>
            <person name="Vandepol N."/>
            <person name="Liber J."/>
            <person name="Desiro A."/>
            <person name="Na H."/>
            <person name="Kennedy M."/>
            <person name="Barry K."/>
            <person name="Grigoriev I.V."/>
            <person name="Miller A.N."/>
            <person name="O'Donnell K."/>
            <person name="Stajich J.E."/>
            <person name="Bonito G."/>
        </authorList>
    </citation>
    <scope>NUCLEOTIDE SEQUENCE</scope>
    <source>
        <strain evidence="10">MES-2147</strain>
    </source>
</reference>
<dbReference type="Proteomes" id="UP000749646">
    <property type="component" value="Unassembled WGS sequence"/>
</dbReference>
<dbReference type="PANTHER" id="PTHR46095:SF1">
    <property type="entry name" value="ZINC FINGER PROTEIN 593"/>
    <property type="match status" value="1"/>
</dbReference>
<evidence type="ECO:0000256" key="7">
    <source>
        <dbReference type="ARBA" id="ARBA00022833"/>
    </source>
</evidence>
<dbReference type="FunFam" id="3.30.160.60:FF:000299">
    <property type="entry name" value="Zinc finger protein 593"/>
    <property type="match status" value="1"/>
</dbReference>
<dbReference type="GO" id="GO:0042254">
    <property type="term" value="P:ribosome biogenesis"/>
    <property type="evidence" value="ECO:0007669"/>
    <property type="project" value="UniProtKB-KW"/>
</dbReference>
<dbReference type="SUPFAM" id="SSF57667">
    <property type="entry name" value="beta-beta-alpha zinc fingers"/>
    <property type="match status" value="1"/>
</dbReference>
<dbReference type="OrthoDB" id="24683at2759"/>
<dbReference type="GO" id="GO:0005737">
    <property type="term" value="C:cytoplasm"/>
    <property type="evidence" value="ECO:0007669"/>
    <property type="project" value="UniProtKB-SubCell"/>
</dbReference>
<comment type="similarity">
    <text evidence="9">Belongs to the ZNF593/BUD20 C2H2-type zinc-finger protein family.</text>
</comment>
<dbReference type="InterPro" id="IPR051879">
    <property type="entry name" value="C2H2-ZF_Maturation_Protein"/>
</dbReference>
<gene>
    <name evidence="10" type="ORF">BGZ65_004406</name>
</gene>
<evidence type="ECO:0000313" key="11">
    <source>
        <dbReference type="Proteomes" id="UP000749646"/>
    </source>
</evidence>
<keyword evidence="8" id="KW-0539">Nucleus</keyword>
<evidence type="ECO:0000256" key="4">
    <source>
        <dbReference type="ARBA" id="ARBA00022517"/>
    </source>
</evidence>
<evidence type="ECO:0000256" key="1">
    <source>
        <dbReference type="ARBA" id="ARBA00004123"/>
    </source>
</evidence>
<dbReference type="GO" id="GO:0005634">
    <property type="term" value="C:nucleus"/>
    <property type="evidence" value="ECO:0007669"/>
    <property type="project" value="UniProtKB-SubCell"/>
</dbReference>
<evidence type="ECO:0000256" key="8">
    <source>
        <dbReference type="ARBA" id="ARBA00023242"/>
    </source>
</evidence>
<keyword evidence="3" id="KW-0963">Cytoplasm</keyword>
<dbReference type="GO" id="GO:0008270">
    <property type="term" value="F:zinc ion binding"/>
    <property type="evidence" value="ECO:0007669"/>
    <property type="project" value="UniProtKB-KW"/>
</dbReference>
<organism evidence="10 11">
    <name type="scientific">Modicella reniformis</name>
    <dbReference type="NCBI Taxonomy" id="1440133"/>
    <lineage>
        <taxon>Eukaryota</taxon>
        <taxon>Fungi</taxon>
        <taxon>Fungi incertae sedis</taxon>
        <taxon>Mucoromycota</taxon>
        <taxon>Mortierellomycotina</taxon>
        <taxon>Mortierellomycetes</taxon>
        <taxon>Mortierellales</taxon>
        <taxon>Mortierellaceae</taxon>
        <taxon>Modicella</taxon>
    </lineage>
</organism>
<evidence type="ECO:0000256" key="9">
    <source>
        <dbReference type="ARBA" id="ARBA00038064"/>
    </source>
</evidence>
<dbReference type="PANTHER" id="PTHR46095">
    <property type="entry name" value="ZINC FINGER PROTEIN 593"/>
    <property type="match status" value="1"/>
</dbReference>
<accession>A0A9P6IKK0</accession>
<evidence type="ECO:0000256" key="5">
    <source>
        <dbReference type="ARBA" id="ARBA00022723"/>
    </source>
</evidence>
<dbReference type="AlphaFoldDB" id="A0A9P6IKK0"/>
<name>A0A9P6IKK0_9FUNG</name>
<keyword evidence="4" id="KW-0690">Ribosome biogenesis</keyword>
<evidence type="ECO:0000256" key="3">
    <source>
        <dbReference type="ARBA" id="ARBA00022490"/>
    </source>
</evidence>
<dbReference type="InterPro" id="IPR036236">
    <property type="entry name" value="Znf_C2H2_sf"/>
</dbReference>
<proteinExistence type="inferred from homology"/>
<keyword evidence="7" id="KW-0862">Zinc</keyword>
<evidence type="ECO:0000256" key="6">
    <source>
        <dbReference type="ARBA" id="ARBA00022771"/>
    </source>
</evidence>